<keyword evidence="2 7" id="KW-0699">rRNA-binding</keyword>
<keyword evidence="5 7" id="KW-0687">Ribonucleoprotein</keyword>
<dbReference type="InterPro" id="IPR005484">
    <property type="entry name" value="Ribosomal_uL18_bac/plant/anim"/>
</dbReference>
<dbReference type="Proteomes" id="UP000034097">
    <property type="component" value="Unassembled WGS sequence"/>
</dbReference>
<dbReference type="EMBL" id="LCHQ01000002">
    <property type="protein sequence ID" value="KKT39426.1"/>
    <property type="molecule type" value="Genomic_DNA"/>
</dbReference>
<keyword evidence="4 7" id="KW-0689">Ribosomal protein</keyword>
<dbReference type="PANTHER" id="PTHR12899">
    <property type="entry name" value="39S RIBOSOMAL PROTEIN L18, MITOCHONDRIAL"/>
    <property type="match status" value="1"/>
</dbReference>
<sequence length="115" mass="12823">MIEKNLTPKIKRQHRIRRSLLAVSLKPRLVVSRSNQHISAQIIEKTGKVLAGFSSQSIKDAKGTNVEIATQVGTKIAELAKEKKVTEVVFDRGSYRFHGRVKALAEAVRQSGIKF</sequence>
<comment type="function">
    <text evidence="7">This is one of the proteins that bind and probably mediate the attachment of the 5S RNA into the large ribosomal subunit, where it forms part of the central protuberance.</text>
</comment>
<evidence type="ECO:0000256" key="2">
    <source>
        <dbReference type="ARBA" id="ARBA00022730"/>
    </source>
</evidence>
<comment type="similarity">
    <text evidence="1 7">Belongs to the universal ribosomal protein uL18 family.</text>
</comment>
<dbReference type="GO" id="GO:0003735">
    <property type="term" value="F:structural constituent of ribosome"/>
    <property type="evidence" value="ECO:0007669"/>
    <property type="project" value="InterPro"/>
</dbReference>
<comment type="caution">
    <text evidence="8">The sequence shown here is derived from an EMBL/GenBank/DDBJ whole genome shotgun (WGS) entry which is preliminary data.</text>
</comment>
<name>A0A0G1GWE6_9BACT</name>
<dbReference type="PATRIC" id="fig|1618402.3.peg.74"/>
<evidence type="ECO:0000313" key="9">
    <source>
        <dbReference type="Proteomes" id="UP000034097"/>
    </source>
</evidence>
<protein>
    <recommendedName>
        <fullName evidence="6 7">Large ribosomal subunit protein uL18</fullName>
    </recommendedName>
</protein>
<dbReference type="GO" id="GO:0008097">
    <property type="term" value="F:5S rRNA binding"/>
    <property type="evidence" value="ECO:0007669"/>
    <property type="project" value="TreeGrafter"/>
</dbReference>
<dbReference type="PANTHER" id="PTHR12899:SF3">
    <property type="entry name" value="LARGE RIBOSOMAL SUBUNIT PROTEIN UL18M"/>
    <property type="match status" value="1"/>
</dbReference>
<evidence type="ECO:0000256" key="7">
    <source>
        <dbReference type="HAMAP-Rule" id="MF_01337"/>
    </source>
</evidence>
<evidence type="ECO:0000256" key="6">
    <source>
        <dbReference type="ARBA" id="ARBA00035197"/>
    </source>
</evidence>
<evidence type="ECO:0000313" key="8">
    <source>
        <dbReference type="EMBL" id="KKT39426.1"/>
    </source>
</evidence>
<proteinExistence type="inferred from homology"/>
<evidence type="ECO:0000256" key="1">
    <source>
        <dbReference type="ARBA" id="ARBA00007116"/>
    </source>
</evidence>
<dbReference type="Gene3D" id="3.30.420.100">
    <property type="match status" value="1"/>
</dbReference>
<dbReference type="HAMAP" id="MF_01337_B">
    <property type="entry name" value="Ribosomal_uL18_B"/>
    <property type="match status" value="1"/>
</dbReference>
<keyword evidence="3 7" id="KW-0694">RNA-binding</keyword>
<dbReference type="AlphaFoldDB" id="A0A0G1GWE6"/>
<dbReference type="InterPro" id="IPR004389">
    <property type="entry name" value="Ribosomal_uL18_bac-type"/>
</dbReference>
<gene>
    <name evidence="7" type="primary">rplR</name>
    <name evidence="8" type="ORF">UW26_C0002G0016</name>
</gene>
<reference evidence="8 9" key="1">
    <citation type="journal article" date="2015" name="Nature">
        <title>rRNA introns, odd ribosomes, and small enigmatic genomes across a large radiation of phyla.</title>
        <authorList>
            <person name="Brown C.T."/>
            <person name="Hug L.A."/>
            <person name="Thomas B.C."/>
            <person name="Sharon I."/>
            <person name="Castelle C.J."/>
            <person name="Singh A."/>
            <person name="Wilkins M.J."/>
            <person name="Williams K.H."/>
            <person name="Banfield J.F."/>
        </authorList>
    </citation>
    <scope>NUCLEOTIDE SEQUENCE [LARGE SCALE GENOMIC DNA]</scope>
</reference>
<dbReference type="CDD" id="cd00432">
    <property type="entry name" value="Ribosomal_L18_L5e"/>
    <property type="match status" value="1"/>
</dbReference>
<evidence type="ECO:0000256" key="3">
    <source>
        <dbReference type="ARBA" id="ARBA00022884"/>
    </source>
</evidence>
<accession>A0A0G1GWE6</accession>
<evidence type="ECO:0000256" key="5">
    <source>
        <dbReference type="ARBA" id="ARBA00023274"/>
    </source>
</evidence>
<dbReference type="NCBIfam" id="TIGR00060">
    <property type="entry name" value="L18_bact"/>
    <property type="match status" value="1"/>
</dbReference>
<organism evidence="8 9">
    <name type="scientific">Candidatus Collierbacteria bacterium GW2011_GWF1_44_12</name>
    <dbReference type="NCBI Taxonomy" id="1618402"/>
    <lineage>
        <taxon>Bacteria</taxon>
        <taxon>Candidatus Collieribacteriota</taxon>
    </lineage>
</organism>
<dbReference type="Pfam" id="PF00861">
    <property type="entry name" value="Ribosomal_L18p"/>
    <property type="match status" value="1"/>
</dbReference>
<evidence type="ECO:0000256" key="4">
    <source>
        <dbReference type="ARBA" id="ARBA00022980"/>
    </source>
</evidence>
<dbReference type="SUPFAM" id="SSF53137">
    <property type="entry name" value="Translational machinery components"/>
    <property type="match status" value="1"/>
</dbReference>
<dbReference type="InterPro" id="IPR057268">
    <property type="entry name" value="Ribosomal_L18"/>
</dbReference>
<dbReference type="GO" id="GO:0022625">
    <property type="term" value="C:cytosolic large ribosomal subunit"/>
    <property type="evidence" value="ECO:0007669"/>
    <property type="project" value="TreeGrafter"/>
</dbReference>
<dbReference type="GO" id="GO:0006412">
    <property type="term" value="P:translation"/>
    <property type="evidence" value="ECO:0007669"/>
    <property type="project" value="UniProtKB-UniRule"/>
</dbReference>
<comment type="subunit">
    <text evidence="7">Part of the 50S ribosomal subunit; part of the 5S rRNA/L5/L18/L25 subcomplex. Contacts the 5S and 23S rRNAs.</text>
</comment>